<evidence type="ECO:0000256" key="5">
    <source>
        <dbReference type="ARBA" id="ARBA00022840"/>
    </source>
</evidence>
<feature type="compositionally biased region" description="Basic and acidic residues" evidence="7">
    <location>
        <begin position="41"/>
        <end position="50"/>
    </location>
</feature>
<dbReference type="SMART" id="SM00487">
    <property type="entry name" value="DEXDc"/>
    <property type="match status" value="1"/>
</dbReference>
<dbReference type="GeneID" id="59336298"/>
<dbReference type="Pfam" id="PF04408">
    <property type="entry name" value="WHD_HA2"/>
    <property type="match status" value="1"/>
</dbReference>
<dbReference type="InterPro" id="IPR027417">
    <property type="entry name" value="P-loop_NTPase"/>
</dbReference>
<evidence type="ECO:0000259" key="9">
    <source>
        <dbReference type="PROSITE" id="PS51194"/>
    </source>
</evidence>
<protein>
    <recommendedName>
        <fullName evidence="1">RNA helicase</fullName>
        <ecNumber evidence="1">3.6.4.13</ecNumber>
    </recommendedName>
</protein>
<dbReference type="CDD" id="cd18791">
    <property type="entry name" value="SF2_C_RHA"/>
    <property type="match status" value="1"/>
</dbReference>
<dbReference type="Proteomes" id="UP000593566">
    <property type="component" value="Unassembled WGS sequence"/>
</dbReference>
<dbReference type="Pfam" id="PF00271">
    <property type="entry name" value="Helicase_C"/>
    <property type="match status" value="1"/>
</dbReference>
<dbReference type="PANTHER" id="PTHR18934">
    <property type="entry name" value="ATP-DEPENDENT RNA HELICASE"/>
    <property type="match status" value="1"/>
</dbReference>
<dbReference type="PROSITE" id="PS51194">
    <property type="entry name" value="HELICASE_CTER"/>
    <property type="match status" value="1"/>
</dbReference>
<dbReference type="PANTHER" id="PTHR18934:SF118">
    <property type="entry name" value="ATP-DEPENDENT RNA HELICASE DHX33"/>
    <property type="match status" value="1"/>
</dbReference>
<feature type="domain" description="Helicase C-terminal" evidence="9">
    <location>
        <begin position="425"/>
        <end position="601"/>
    </location>
</feature>
<feature type="compositionally biased region" description="Basic and acidic residues" evidence="7">
    <location>
        <begin position="1"/>
        <end position="10"/>
    </location>
</feature>
<comment type="caution">
    <text evidence="10">The sequence shown here is derived from an EMBL/GenBank/DDBJ whole genome shotgun (WGS) entry which is preliminary data.</text>
</comment>
<dbReference type="GO" id="GO:0045943">
    <property type="term" value="P:positive regulation of transcription by RNA polymerase I"/>
    <property type="evidence" value="ECO:0007669"/>
    <property type="project" value="TreeGrafter"/>
</dbReference>
<dbReference type="Pfam" id="PF07717">
    <property type="entry name" value="OB_NTP_bind"/>
    <property type="match status" value="1"/>
</dbReference>
<dbReference type="Gene3D" id="1.20.120.1080">
    <property type="match status" value="1"/>
</dbReference>
<feature type="compositionally biased region" description="Basic and acidic residues" evidence="7">
    <location>
        <begin position="116"/>
        <end position="125"/>
    </location>
</feature>
<evidence type="ECO:0000256" key="6">
    <source>
        <dbReference type="ARBA" id="ARBA00047984"/>
    </source>
</evidence>
<evidence type="ECO:0000256" key="4">
    <source>
        <dbReference type="ARBA" id="ARBA00022806"/>
    </source>
</evidence>
<gene>
    <name evidence="10" type="ORF">HO133_007901</name>
</gene>
<dbReference type="GO" id="GO:0005524">
    <property type="term" value="F:ATP binding"/>
    <property type="evidence" value="ECO:0007669"/>
    <property type="project" value="UniProtKB-KW"/>
</dbReference>
<evidence type="ECO:0000256" key="3">
    <source>
        <dbReference type="ARBA" id="ARBA00022801"/>
    </source>
</evidence>
<dbReference type="InterPro" id="IPR048333">
    <property type="entry name" value="HA2_WH"/>
</dbReference>
<dbReference type="SMART" id="SM00847">
    <property type="entry name" value="HA2"/>
    <property type="match status" value="1"/>
</dbReference>
<keyword evidence="5" id="KW-0067">ATP-binding</keyword>
<dbReference type="InterPro" id="IPR001650">
    <property type="entry name" value="Helicase_C-like"/>
</dbReference>
<name>A0A8H6FHC3_9LECA</name>
<dbReference type="SUPFAM" id="SSF52540">
    <property type="entry name" value="P-loop containing nucleoside triphosphate hydrolases"/>
    <property type="match status" value="1"/>
</dbReference>
<dbReference type="CDD" id="cd17917">
    <property type="entry name" value="DEXHc_RHA-like"/>
    <property type="match status" value="1"/>
</dbReference>
<dbReference type="SMART" id="SM00490">
    <property type="entry name" value="HELICc"/>
    <property type="match status" value="1"/>
</dbReference>
<feature type="domain" description="Helicase ATP-binding" evidence="8">
    <location>
        <begin position="141"/>
        <end position="332"/>
    </location>
</feature>
<dbReference type="EC" id="3.6.4.13" evidence="1"/>
<feature type="region of interest" description="Disordered" evidence="7">
    <location>
        <begin position="332"/>
        <end position="391"/>
    </location>
</feature>
<dbReference type="Gene3D" id="3.40.50.300">
    <property type="entry name" value="P-loop containing nucleotide triphosphate hydrolases"/>
    <property type="match status" value="2"/>
</dbReference>
<organism evidence="10 11">
    <name type="scientific">Letharia lupina</name>
    <dbReference type="NCBI Taxonomy" id="560253"/>
    <lineage>
        <taxon>Eukaryota</taxon>
        <taxon>Fungi</taxon>
        <taxon>Dikarya</taxon>
        <taxon>Ascomycota</taxon>
        <taxon>Pezizomycotina</taxon>
        <taxon>Lecanoromycetes</taxon>
        <taxon>OSLEUM clade</taxon>
        <taxon>Lecanoromycetidae</taxon>
        <taxon>Lecanorales</taxon>
        <taxon>Lecanorineae</taxon>
        <taxon>Parmeliaceae</taxon>
        <taxon>Letharia</taxon>
    </lineage>
</organism>
<keyword evidence="3" id="KW-0378">Hydrolase</keyword>
<dbReference type="GO" id="GO:0003725">
    <property type="term" value="F:double-stranded RNA binding"/>
    <property type="evidence" value="ECO:0007669"/>
    <property type="project" value="TreeGrafter"/>
</dbReference>
<dbReference type="EMBL" id="JACCJB010000004">
    <property type="protein sequence ID" value="KAF6228171.1"/>
    <property type="molecule type" value="Genomic_DNA"/>
</dbReference>
<evidence type="ECO:0000256" key="2">
    <source>
        <dbReference type="ARBA" id="ARBA00022741"/>
    </source>
</evidence>
<proteinExistence type="predicted"/>
<comment type="catalytic activity">
    <reaction evidence="6">
        <text>ATP + H2O = ADP + phosphate + H(+)</text>
        <dbReference type="Rhea" id="RHEA:13065"/>
        <dbReference type="ChEBI" id="CHEBI:15377"/>
        <dbReference type="ChEBI" id="CHEBI:15378"/>
        <dbReference type="ChEBI" id="CHEBI:30616"/>
        <dbReference type="ChEBI" id="CHEBI:43474"/>
        <dbReference type="ChEBI" id="CHEBI:456216"/>
        <dbReference type="EC" id="3.6.4.13"/>
    </reaction>
</comment>
<feature type="region of interest" description="Disordered" evidence="7">
    <location>
        <begin position="1"/>
        <end position="66"/>
    </location>
</feature>
<sequence>MPERVHKNHDGGSVPLETVVRKTAPLLTEDNSSKSKKRKREHVDRTHLGERAISLEPARRSLPTHRNAKLISHFEGNHDQRSQSNGSDRLQLATLAKPKSKGLSEDFVRPSNGSHNLRDRAKRLESSRKSLPVWSHVREIREALLGQDVIILVGETGSGKSTQVPQMLVNEPWCKSQSVTIPMDRSPQTVTIGGCIAITEPRRVAATTLARRVAEEMGTPLGSSSLKSTVGYSVRFDQSTSPNTRIKFVTEGTLLQEMLRDPWLKAYSAVFVDEVHERGVNVDLLLGFLRDMVAGKNKGRGGIPLKVIIMSATAETETLRAFFEEGYGREAGNGVHADRKKHGNGTDGLEHQDESGSEWSGISSSDEEGDTAIHSNGTVKGSHHEVKKPQLKTTDRVATCYIKGRQYPVDLKYTAEPVQDIVEASLRMIFQIHRQQPMPGDVLVFFHGRNVIESLESLVKEYARDMGPELPKLLVLPLFAALSQAAQERVFQPAPPNTRKIIIATNIAETSVTVPGVRFVIDSGKAKIKQFRTSIGMESLLVKPISQSSAIQRQGRAGREALGQCYRLYTEPDYSTMQQSNTPEVLRCDLSHAILTMKARGINDVVNFSFLDPPPRTALEKALLQLYLLGALTDSGGISDIGLQIAKLPVTVSLGRALIAAAEPALNCVPEVIDIISCLSVEDLFLNLASEEKKKEAEVARRELYKREGDHLTLLTAVQAYAAENTDRKAWAERHFASHRAMKAAMDVRKQLRAQCQQLKLLKLIQNQATSAITPELANSILKCFLKGFAAKTARLCPDGSYKTMVGNQVVAIHPSSSLFGKKVEAIMFNEFVFTNRSYAKGVSAVQMDWIAEAFEV</sequence>
<evidence type="ECO:0000259" key="8">
    <source>
        <dbReference type="PROSITE" id="PS51192"/>
    </source>
</evidence>
<keyword evidence="4" id="KW-0347">Helicase</keyword>
<evidence type="ECO:0000256" key="1">
    <source>
        <dbReference type="ARBA" id="ARBA00012552"/>
    </source>
</evidence>
<feature type="region of interest" description="Disordered" evidence="7">
    <location>
        <begin position="96"/>
        <end position="125"/>
    </location>
</feature>
<dbReference type="GO" id="GO:0003724">
    <property type="term" value="F:RNA helicase activity"/>
    <property type="evidence" value="ECO:0007669"/>
    <property type="project" value="UniProtKB-EC"/>
</dbReference>
<dbReference type="Pfam" id="PF21010">
    <property type="entry name" value="HA2_C"/>
    <property type="match status" value="1"/>
</dbReference>
<keyword evidence="2" id="KW-0547">Nucleotide-binding</keyword>
<dbReference type="InterPro" id="IPR011709">
    <property type="entry name" value="DEAD-box_helicase_OB_fold"/>
</dbReference>
<dbReference type="FunFam" id="3.40.50.300:FF:000145">
    <property type="entry name" value="probable ATP-dependent RNA helicase DHX40"/>
    <property type="match status" value="1"/>
</dbReference>
<dbReference type="PROSITE" id="PS00690">
    <property type="entry name" value="DEAH_ATP_HELICASE"/>
    <property type="match status" value="1"/>
</dbReference>
<evidence type="ECO:0000313" key="10">
    <source>
        <dbReference type="EMBL" id="KAF6228171.1"/>
    </source>
</evidence>
<evidence type="ECO:0000313" key="11">
    <source>
        <dbReference type="Proteomes" id="UP000593566"/>
    </source>
</evidence>
<dbReference type="InterPro" id="IPR014001">
    <property type="entry name" value="Helicase_ATP-bd"/>
</dbReference>
<dbReference type="PROSITE" id="PS51192">
    <property type="entry name" value="HELICASE_ATP_BIND_1"/>
    <property type="match status" value="1"/>
</dbReference>
<dbReference type="GO" id="GO:0005730">
    <property type="term" value="C:nucleolus"/>
    <property type="evidence" value="ECO:0007669"/>
    <property type="project" value="TreeGrafter"/>
</dbReference>
<keyword evidence="11" id="KW-1185">Reference proteome</keyword>
<dbReference type="RefSeq" id="XP_037156105.1">
    <property type="nucleotide sequence ID" value="XM_037298769.1"/>
</dbReference>
<dbReference type="GO" id="GO:1990904">
    <property type="term" value="C:ribonucleoprotein complex"/>
    <property type="evidence" value="ECO:0007669"/>
    <property type="project" value="UniProtKB-ARBA"/>
</dbReference>
<dbReference type="GO" id="GO:0016787">
    <property type="term" value="F:hydrolase activity"/>
    <property type="evidence" value="ECO:0007669"/>
    <property type="project" value="UniProtKB-KW"/>
</dbReference>
<dbReference type="InterPro" id="IPR007502">
    <property type="entry name" value="Helicase-assoc_dom"/>
</dbReference>
<dbReference type="AlphaFoldDB" id="A0A8H6FHC3"/>
<evidence type="ECO:0000256" key="7">
    <source>
        <dbReference type="SAM" id="MobiDB-lite"/>
    </source>
</evidence>
<accession>A0A8H6FHC3</accession>
<dbReference type="InterPro" id="IPR002464">
    <property type="entry name" value="DNA/RNA_helicase_DEAH_CS"/>
</dbReference>
<reference evidence="10 11" key="1">
    <citation type="journal article" date="2020" name="Genomics">
        <title>Complete, high-quality genomes from long-read metagenomic sequencing of two wolf lichen thalli reveals enigmatic genome architecture.</title>
        <authorList>
            <person name="McKenzie S.K."/>
            <person name="Walston R.F."/>
            <person name="Allen J.L."/>
        </authorList>
    </citation>
    <scope>NUCLEOTIDE SEQUENCE [LARGE SCALE GENOMIC DNA]</scope>
    <source>
        <strain evidence="10">WasteWater1</strain>
    </source>
</reference>